<reference evidence="1" key="1">
    <citation type="submission" date="2021-06" db="EMBL/GenBank/DDBJ databases">
        <authorList>
            <person name="Rolland C."/>
        </authorList>
    </citation>
    <scope>NUCLEOTIDE SEQUENCE</scope>
    <source>
        <strain evidence="1">347.936635</strain>
    </source>
</reference>
<accession>A0A8F8KNI0</accession>
<name>A0A8F8KNI0_9VIRU</name>
<protein>
    <submittedName>
        <fullName evidence="1">Uncharacterized protein</fullName>
    </submittedName>
</protein>
<gene>
    <name evidence="1" type="ORF">KOM_12_131</name>
</gene>
<dbReference type="EMBL" id="MZ420154">
    <property type="protein sequence ID" value="QYA18401.1"/>
    <property type="molecule type" value="Genomic_DNA"/>
</dbReference>
<sequence>MAVEVPEYMTVGQLMIGLEFQGFCTPTFADFPIAPSVLVSQLKTKYCPSDLTFDILAFTTNDANASYSSVKVFGCAKLSSLVVEKCECKTMGMLVQMIHRSREANPSAGVRVNLMSVLNNPTDWSVFEFRPASNANKSIVFDVKPSAVSKVYLHETTFNPTQARMKDFIRYKDMVNALPSTDEDTRIEFACRCFADGMFDPKYYTFYFVGSECFASKKELLAKWPGAWGVQESDEEIRITNSLVDCCTHIPTVSIKRCYLDENTLKFLAGPVKVMEDVRQKRIEANQVEQALAKMKETCVKSFTRSELVKLYKQRTESTGLL</sequence>
<evidence type="ECO:0000313" key="1">
    <source>
        <dbReference type="EMBL" id="QYA18401.1"/>
    </source>
</evidence>
<proteinExistence type="predicted"/>
<organism evidence="1">
    <name type="scientific">Clandestinovirus</name>
    <dbReference type="NCBI Taxonomy" id="2831644"/>
    <lineage>
        <taxon>Viruses</taxon>
    </lineage>
</organism>